<feature type="compositionally biased region" description="Low complexity" evidence="1">
    <location>
        <begin position="394"/>
        <end position="405"/>
    </location>
</feature>
<proteinExistence type="predicted"/>
<organism evidence="2 3">
    <name type="scientific">Brassica rapa subsp. trilocularis</name>
    <dbReference type="NCBI Taxonomy" id="1813537"/>
    <lineage>
        <taxon>Eukaryota</taxon>
        <taxon>Viridiplantae</taxon>
        <taxon>Streptophyta</taxon>
        <taxon>Embryophyta</taxon>
        <taxon>Tracheophyta</taxon>
        <taxon>Spermatophyta</taxon>
        <taxon>Magnoliopsida</taxon>
        <taxon>eudicotyledons</taxon>
        <taxon>Gunneridae</taxon>
        <taxon>Pentapetalae</taxon>
        <taxon>rosids</taxon>
        <taxon>malvids</taxon>
        <taxon>Brassicales</taxon>
        <taxon>Brassicaceae</taxon>
        <taxon>Brassiceae</taxon>
        <taxon>Brassica</taxon>
    </lineage>
</organism>
<feature type="region of interest" description="Disordered" evidence="1">
    <location>
        <begin position="336"/>
        <end position="423"/>
    </location>
</feature>
<name>A0ABQ7LSP4_BRACM</name>
<gene>
    <name evidence="2" type="primary">A08g502700.1_BraROA</name>
    <name evidence="2" type="ORF">IGI04_029995</name>
</gene>
<feature type="compositionally biased region" description="Low complexity" evidence="1">
    <location>
        <begin position="304"/>
        <end position="315"/>
    </location>
</feature>
<evidence type="ECO:0000256" key="1">
    <source>
        <dbReference type="SAM" id="MobiDB-lite"/>
    </source>
</evidence>
<feature type="compositionally biased region" description="Basic and acidic residues" evidence="1">
    <location>
        <begin position="292"/>
        <end position="303"/>
    </location>
</feature>
<feature type="compositionally biased region" description="Basic residues" evidence="1">
    <location>
        <begin position="413"/>
        <end position="423"/>
    </location>
</feature>
<keyword evidence="3" id="KW-1185">Reference proteome</keyword>
<evidence type="ECO:0000313" key="3">
    <source>
        <dbReference type="Proteomes" id="UP000823674"/>
    </source>
</evidence>
<reference evidence="2 3" key="1">
    <citation type="submission" date="2021-03" db="EMBL/GenBank/DDBJ databases">
        <authorList>
            <person name="King G.J."/>
            <person name="Bancroft I."/>
            <person name="Baten A."/>
            <person name="Bloomfield J."/>
            <person name="Borpatragohain P."/>
            <person name="He Z."/>
            <person name="Irish N."/>
            <person name="Irwin J."/>
            <person name="Liu K."/>
            <person name="Mauleon R.P."/>
            <person name="Moore J."/>
            <person name="Morris R."/>
            <person name="Ostergaard L."/>
            <person name="Wang B."/>
            <person name="Wells R."/>
        </authorList>
    </citation>
    <scope>NUCLEOTIDE SEQUENCE [LARGE SCALE GENOMIC DNA]</scope>
    <source>
        <strain evidence="2">R-o-18</strain>
        <tissue evidence="2">Leaf</tissue>
    </source>
</reference>
<protein>
    <submittedName>
        <fullName evidence="2">Uncharacterized protein</fullName>
    </submittedName>
</protein>
<sequence length="423" mass="45554">MNLVVPYFPKPVMLEERYISHTSNWAYVQSLVCTDVDGDLLNQSLGDKADASVANMVSLIEEDYPFEHNTWSGGDRRRVRLEHQNLVMTMFPPQRRRVMCHKGAGIVVCRVETGGGNLAGNRGMNLIRGHFNREVGVLRTDLQSATTSIRELETAVTTEFENNKKLITGPRYNDEKLPIGGGSPHRQYSPYRDAEHDGGDVFVPPTKGEDNVQLPAEERSMRTQGHEGLSPDPPRPSVPHTKFTDSAPVDVDSHGGLPGDKDTESQGPLPSNVPPPPTHSTGGIDDVAVEPMKSHTHDSHEALPQDLLPPLSQSDTVPDVSGVVNQILSDAGIIKELPRPSPAPATVAAGPSVSSKFVPLNEKETASLGGEIHVSDPVEEASELGVENNDDVDGSSVGDVPAADDAAGDGGRRVSKRKHTSLQ</sequence>
<dbReference type="EMBL" id="JADBGQ010000007">
    <property type="protein sequence ID" value="KAG5388454.1"/>
    <property type="molecule type" value="Genomic_DNA"/>
</dbReference>
<feature type="region of interest" description="Disordered" evidence="1">
    <location>
        <begin position="167"/>
        <end position="318"/>
    </location>
</feature>
<feature type="compositionally biased region" description="Basic and acidic residues" evidence="1">
    <location>
        <begin position="216"/>
        <end position="225"/>
    </location>
</feature>
<accession>A0ABQ7LSP4</accession>
<comment type="caution">
    <text evidence="2">The sequence shown here is derived from an EMBL/GenBank/DDBJ whole genome shotgun (WGS) entry which is preliminary data.</text>
</comment>
<dbReference type="Proteomes" id="UP000823674">
    <property type="component" value="Chromosome A08"/>
</dbReference>
<feature type="compositionally biased region" description="Acidic residues" evidence="1">
    <location>
        <begin position="377"/>
        <end position="393"/>
    </location>
</feature>
<evidence type="ECO:0000313" key="2">
    <source>
        <dbReference type="EMBL" id="KAG5388454.1"/>
    </source>
</evidence>